<feature type="non-terminal residue" evidence="1">
    <location>
        <position position="1"/>
    </location>
</feature>
<gene>
    <name evidence="1" type="ORF">S06H3_20630</name>
</gene>
<dbReference type="Gene3D" id="3.40.50.10490">
    <property type="entry name" value="Glucose-6-phosphate isomerase like protein, domain 1"/>
    <property type="match status" value="1"/>
</dbReference>
<reference evidence="1" key="1">
    <citation type="journal article" date="2014" name="Front. Microbiol.">
        <title>High frequency of phylogenetically diverse reductive dehalogenase-homologous genes in deep subseafloor sedimentary metagenomes.</title>
        <authorList>
            <person name="Kawai M."/>
            <person name="Futagami T."/>
            <person name="Toyoda A."/>
            <person name="Takaki Y."/>
            <person name="Nishi S."/>
            <person name="Hori S."/>
            <person name="Arai W."/>
            <person name="Tsubouchi T."/>
            <person name="Morono Y."/>
            <person name="Uchiyama I."/>
            <person name="Ito T."/>
            <person name="Fujiyama A."/>
            <person name="Inagaki F."/>
            <person name="Takami H."/>
        </authorList>
    </citation>
    <scope>NUCLEOTIDE SEQUENCE</scope>
    <source>
        <strain evidence="1">Expedition CK06-06</strain>
    </source>
</reference>
<dbReference type="AlphaFoldDB" id="X1MBF1"/>
<evidence type="ECO:0000313" key="1">
    <source>
        <dbReference type="EMBL" id="GAI15436.1"/>
    </source>
</evidence>
<name>X1MBF1_9ZZZZ</name>
<protein>
    <submittedName>
        <fullName evidence="1">Uncharacterized protein</fullName>
    </submittedName>
</protein>
<accession>X1MBF1</accession>
<dbReference type="EMBL" id="BARV01010709">
    <property type="protein sequence ID" value="GAI15436.1"/>
    <property type="molecule type" value="Genomic_DNA"/>
</dbReference>
<sequence>LKDKVDYYIHVPSDHYGRIEDLHLVLAHLISSYLTKMKKNEKN</sequence>
<organism evidence="1">
    <name type="scientific">marine sediment metagenome</name>
    <dbReference type="NCBI Taxonomy" id="412755"/>
    <lineage>
        <taxon>unclassified sequences</taxon>
        <taxon>metagenomes</taxon>
        <taxon>ecological metagenomes</taxon>
    </lineage>
</organism>
<comment type="caution">
    <text evidence="1">The sequence shown here is derived from an EMBL/GenBank/DDBJ whole genome shotgun (WGS) entry which is preliminary data.</text>
</comment>
<proteinExistence type="predicted"/>